<evidence type="ECO:0000256" key="4">
    <source>
        <dbReference type="ARBA" id="ARBA00022679"/>
    </source>
</evidence>
<dbReference type="HOGENOM" id="CLU_000445_28_1_10"/>
<dbReference type="KEGG" id="cao:Celal_2502"/>
<evidence type="ECO:0000259" key="13">
    <source>
        <dbReference type="PROSITE" id="PS50109"/>
    </source>
</evidence>
<organism evidence="15 16">
    <name type="scientific">Cellulophaga algicola (strain DSM 14237 / IC166 / ACAM 630)</name>
    <dbReference type="NCBI Taxonomy" id="688270"/>
    <lineage>
        <taxon>Bacteria</taxon>
        <taxon>Pseudomonadati</taxon>
        <taxon>Bacteroidota</taxon>
        <taxon>Flavobacteriia</taxon>
        <taxon>Flavobacteriales</taxon>
        <taxon>Flavobacteriaceae</taxon>
        <taxon>Cellulophaga</taxon>
    </lineage>
</organism>
<dbReference type="InterPro" id="IPR011110">
    <property type="entry name" value="Reg_prop"/>
</dbReference>
<dbReference type="GO" id="GO:0043565">
    <property type="term" value="F:sequence-specific DNA binding"/>
    <property type="evidence" value="ECO:0007669"/>
    <property type="project" value="InterPro"/>
</dbReference>
<dbReference type="InterPro" id="IPR011123">
    <property type="entry name" value="Y_Y_Y"/>
</dbReference>
<dbReference type="SUPFAM" id="SSF52172">
    <property type="entry name" value="CheY-like"/>
    <property type="match status" value="1"/>
</dbReference>
<dbReference type="SUPFAM" id="SSF46689">
    <property type="entry name" value="Homeodomain-like"/>
    <property type="match status" value="1"/>
</dbReference>
<dbReference type="InterPro" id="IPR003594">
    <property type="entry name" value="HATPase_dom"/>
</dbReference>
<dbReference type="InterPro" id="IPR011006">
    <property type="entry name" value="CheY-like_superfamily"/>
</dbReference>
<dbReference type="Gene3D" id="3.30.565.10">
    <property type="entry name" value="Histidine kinase-like ATPase, C-terminal domain"/>
    <property type="match status" value="1"/>
</dbReference>
<evidence type="ECO:0000256" key="6">
    <source>
        <dbReference type="ARBA" id="ARBA00022777"/>
    </source>
</evidence>
<dbReference type="CDD" id="cd17574">
    <property type="entry name" value="REC_OmpR"/>
    <property type="match status" value="1"/>
</dbReference>
<dbReference type="FunFam" id="2.60.40.10:FF:000791">
    <property type="entry name" value="Two-component system sensor histidine kinase/response regulator"/>
    <property type="match status" value="1"/>
</dbReference>
<keyword evidence="9" id="KW-0805">Transcription regulation</keyword>
<dbReference type="PRINTS" id="PR00344">
    <property type="entry name" value="BCTRLSENSOR"/>
</dbReference>
<evidence type="ECO:0000256" key="5">
    <source>
        <dbReference type="ARBA" id="ARBA00022741"/>
    </source>
</evidence>
<evidence type="ECO:0000256" key="8">
    <source>
        <dbReference type="ARBA" id="ARBA00023012"/>
    </source>
</evidence>
<evidence type="ECO:0000259" key="14">
    <source>
        <dbReference type="PROSITE" id="PS50110"/>
    </source>
</evidence>
<dbReference type="Gene3D" id="2.130.10.10">
    <property type="entry name" value="YVTN repeat-like/Quinoprotein amine dehydrogenase"/>
    <property type="match status" value="4"/>
</dbReference>
<dbReference type="Pfam" id="PF12833">
    <property type="entry name" value="HTH_18"/>
    <property type="match status" value="1"/>
</dbReference>
<keyword evidence="8" id="KW-0902">Two-component regulatory system</keyword>
<dbReference type="SUPFAM" id="SSF63829">
    <property type="entry name" value="Calcium-dependent phosphotriesterase"/>
    <property type="match status" value="2"/>
</dbReference>
<dbReference type="eggNOG" id="COG0745">
    <property type="taxonomic scope" value="Bacteria"/>
</dbReference>
<dbReference type="STRING" id="688270.Celal_2502"/>
<dbReference type="Pfam" id="PF07494">
    <property type="entry name" value="Reg_prop"/>
    <property type="match status" value="7"/>
</dbReference>
<keyword evidence="3 11" id="KW-0597">Phosphoprotein</keyword>
<dbReference type="GO" id="GO:0000155">
    <property type="term" value="F:phosphorelay sensor kinase activity"/>
    <property type="evidence" value="ECO:0007669"/>
    <property type="project" value="InterPro"/>
</dbReference>
<dbReference type="SMART" id="SM00448">
    <property type="entry name" value="REC"/>
    <property type="match status" value="1"/>
</dbReference>
<dbReference type="PROSITE" id="PS50110">
    <property type="entry name" value="RESPONSE_REGULATORY"/>
    <property type="match status" value="1"/>
</dbReference>
<sequence length="1442" mass="164449">MIWIHIYLQFDIFVSMSYTLNTTNTKQSIVYLIWSLLIFISPVCYAQNSLKFEHLNTENGLSQSDVNTIFQDDNGFMWFGTHDGLNRYDGYNFTVFKPNAENPHSISSNLIWKIIDDDQGNLWIGTTGGGLNYFDKKTEQFKSFKNDPKNEFSIKSDYITLVFKDSNNRLWVGTTKGIDMADLSKSTDSLKFEHFNLYQNSNSPTRNSNNASTFYEDSMHQVWIGGINGLSKLSRDNNGDMYFQEVNKQINLPNVQVKSIIEDSYGNLILATSSGLYRYAPNKKENQLQYIYKGSYNTVSINNFHIWAGTDDGLLEFSNLAENKIPKLVGLYKYDPENPTNSLSKNAVKSLHIDHTGIVWVGVNGGGINKFDPQRKQFSHIKKNLELGSLSNDKIRAILEDSNENLWIGTEGGGLNLLGKTNTISDFNEFQHFTKINKVFAIEEIKLKSSTKLFVGGENAPGLFEIQLDTPKKITDKDLKEISEVPSSVFSILQDKDHNVWLGSYNGGIQRWLINEDGDTFTKDGLKHNTTIETSVPNNIIRDIYQDKKGNIWFATGNGLAKLPPDQITSKNPKFVVYKNIPNDTSTISHNYILTVFESKSGVIWAGTFGGGLNKLIPGTKDEPEHFKTYSEKDGLPNNVIKGILDDDHGNLWISTNKGLSKFDTEGEKFQNYDVNDGLQSNEFSELAAFKTKDGLMLFGGINGFTAFYPEEIISNKVTAETVLINFSIFNKPVAIGAKINGRIILDQSINSMDEIELKYSENSFSFEFAALHYAASSKNKYAYKLDGFDKDWIYTTSDNRFATYTNLEPGPYVLRVKASNNDTIWDETPVELKINVTPPWWRTTFAKIFYVLMAIGLLYAFRRFTIIRSAEKHQLELEHLENDKNEEIHRLKLEFFTNISHEFRTPLTLIKGPLDYLIKKGSEMSPKEARDQYGLMRKNTDYLLRLVDQLLDFRKMDHGKMNLNLSKSDIVGFLKEVSEPFQFLSRKKEINFKIETSKDAIVSWFDPDAVEKIINNLLSNAFKFTPENGTILLNIFDGTDFKKPDDIATDIDQSKYIVIQVKDSGPGIPSHRLQHIFERFYTEIGLTTHVNTKGTGIGLSFTKNLVELHQGIIKVKSDSENGSTFFVWLPKEKETFEATKEINFHEVFEPNTFISKIDADSHAISFMDDIIDQNMTRSRSKLPLLLIVDDNPDIRSFIKRGLGESYYIYEAENGEKGLELANKFMPNIIITDLMMPVMDGIELCNKLKSAKETSHIPVVMLTAKTSQEKEIEGLKTGADAYIRKPFDLELLELKLSNILKDRDELRKKFNREITLQPNEVTVTSSDESFLQNAIEIVEKHMMNSEFSVEMLVKEMSMSRSNLYLKIKELTGLSSSEFIRNIRLKRAVQLFEKSDLSVKEIMYMTGFNTASYFSKCFKKQFGVIPSKYIRLTNNEEDTTEES</sequence>
<dbReference type="InterPro" id="IPR011047">
    <property type="entry name" value="Quinoprotein_ADH-like_sf"/>
</dbReference>
<dbReference type="Pfam" id="PF07495">
    <property type="entry name" value="Y_Y_Y"/>
    <property type="match status" value="1"/>
</dbReference>
<keyword evidence="16" id="KW-1185">Reference proteome</keyword>
<dbReference type="Gene3D" id="1.10.10.60">
    <property type="entry name" value="Homeodomain-like"/>
    <property type="match status" value="2"/>
</dbReference>
<name>E6X919_CELAD</name>
<dbReference type="GO" id="GO:0005524">
    <property type="term" value="F:ATP binding"/>
    <property type="evidence" value="ECO:0007669"/>
    <property type="project" value="UniProtKB-KW"/>
</dbReference>
<dbReference type="Pfam" id="PF02518">
    <property type="entry name" value="HATPase_c"/>
    <property type="match status" value="1"/>
</dbReference>
<dbReference type="InterPro" id="IPR013783">
    <property type="entry name" value="Ig-like_fold"/>
</dbReference>
<dbReference type="InterPro" id="IPR036890">
    <property type="entry name" value="HATPase_C_sf"/>
</dbReference>
<evidence type="ECO:0000256" key="2">
    <source>
        <dbReference type="ARBA" id="ARBA00012438"/>
    </source>
</evidence>
<feature type="modified residue" description="4-aspartylphosphate" evidence="11">
    <location>
        <position position="1233"/>
    </location>
</feature>
<dbReference type="SUPFAM" id="SSF47384">
    <property type="entry name" value="Homodimeric domain of signal transducing histidine kinase"/>
    <property type="match status" value="1"/>
</dbReference>
<proteinExistence type="predicted"/>
<feature type="domain" description="Response regulatory" evidence="14">
    <location>
        <begin position="1185"/>
        <end position="1300"/>
    </location>
</feature>
<evidence type="ECO:0000256" key="7">
    <source>
        <dbReference type="ARBA" id="ARBA00022840"/>
    </source>
</evidence>
<dbReference type="PROSITE" id="PS01124">
    <property type="entry name" value="HTH_ARAC_FAMILY_2"/>
    <property type="match status" value="1"/>
</dbReference>
<keyword evidence="10" id="KW-0804">Transcription</keyword>
<evidence type="ECO:0000256" key="9">
    <source>
        <dbReference type="ARBA" id="ARBA00023015"/>
    </source>
</evidence>
<dbReference type="OrthoDB" id="358279at2"/>
<dbReference type="InterPro" id="IPR003661">
    <property type="entry name" value="HisK_dim/P_dom"/>
</dbReference>
<dbReference type="SUPFAM" id="SSF55874">
    <property type="entry name" value="ATPase domain of HSP90 chaperone/DNA topoisomerase II/histidine kinase"/>
    <property type="match status" value="1"/>
</dbReference>
<dbReference type="SUPFAM" id="SSF50998">
    <property type="entry name" value="Quinoprotein alcohol dehydrogenase-like"/>
    <property type="match status" value="1"/>
</dbReference>
<dbReference type="SMART" id="SM00342">
    <property type="entry name" value="HTH_ARAC"/>
    <property type="match status" value="1"/>
</dbReference>
<comment type="catalytic activity">
    <reaction evidence="1">
        <text>ATP + protein L-histidine = ADP + protein N-phospho-L-histidine.</text>
        <dbReference type="EC" id="2.7.13.3"/>
    </reaction>
</comment>
<dbReference type="EC" id="2.7.13.3" evidence="2"/>
<dbReference type="Pfam" id="PF00512">
    <property type="entry name" value="HisKA"/>
    <property type="match status" value="1"/>
</dbReference>
<dbReference type="eggNOG" id="COG2205">
    <property type="taxonomic scope" value="Bacteria"/>
</dbReference>
<protein>
    <recommendedName>
        <fullName evidence="2">histidine kinase</fullName>
        <ecNumber evidence="2">2.7.13.3</ecNumber>
    </recommendedName>
</protein>
<dbReference type="Pfam" id="PF00072">
    <property type="entry name" value="Response_reg"/>
    <property type="match status" value="1"/>
</dbReference>
<keyword evidence="6 15" id="KW-0418">Kinase</keyword>
<dbReference type="InterPro" id="IPR009057">
    <property type="entry name" value="Homeodomain-like_sf"/>
</dbReference>
<evidence type="ECO:0000259" key="12">
    <source>
        <dbReference type="PROSITE" id="PS01124"/>
    </source>
</evidence>
<dbReference type="GO" id="GO:0003700">
    <property type="term" value="F:DNA-binding transcription factor activity"/>
    <property type="evidence" value="ECO:0007669"/>
    <property type="project" value="InterPro"/>
</dbReference>
<feature type="domain" description="HTH araC/xylS-type" evidence="12">
    <location>
        <begin position="1332"/>
        <end position="1431"/>
    </location>
</feature>
<dbReference type="FunFam" id="3.30.565.10:FF:000037">
    <property type="entry name" value="Hybrid sensor histidine kinase/response regulator"/>
    <property type="match status" value="1"/>
</dbReference>
<dbReference type="InterPro" id="IPR018060">
    <property type="entry name" value="HTH_AraC"/>
</dbReference>
<feature type="domain" description="Histidine kinase" evidence="13">
    <location>
        <begin position="899"/>
        <end position="1134"/>
    </location>
</feature>
<evidence type="ECO:0000256" key="11">
    <source>
        <dbReference type="PROSITE-ProRule" id="PRU00169"/>
    </source>
</evidence>
<keyword evidence="4" id="KW-0808">Transferase</keyword>
<dbReference type="InterPro" id="IPR001789">
    <property type="entry name" value="Sig_transdc_resp-reg_receiver"/>
</dbReference>
<reference evidence="15 16" key="1">
    <citation type="journal article" date="2010" name="Stand. Genomic Sci.">
        <title>Complete genome sequence of Cellulophaga algicola type strain (IC166).</title>
        <authorList>
            <person name="Abt B."/>
            <person name="Lu M."/>
            <person name="Misra M."/>
            <person name="Han C."/>
            <person name="Nolan M."/>
            <person name="Lucas S."/>
            <person name="Hammon N."/>
            <person name="Deshpande S."/>
            <person name="Cheng J.F."/>
            <person name="Tapia R."/>
            <person name="Goodwin L."/>
            <person name="Pitluck S."/>
            <person name="Liolios K."/>
            <person name="Pagani I."/>
            <person name="Ivanova N."/>
            <person name="Mavromatis K."/>
            <person name="Ovchinikova G."/>
            <person name="Pati A."/>
            <person name="Chen A."/>
            <person name="Palaniappan K."/>
            <person name="Land M."/>
            <person name="Hauser L."/>
            <person name="Chang Y.J."/>
            <person name="Jeffries C.D."/>
            <person name="Detter J.C."/>
            <person name="Brambilla E."/>
            <person name="Rohde M."/>
            <person name="Tindall B.J."/>
            <person name="Goker M."/>
            <person name="Woyke T."/>
            <person name="Bristow J."/>
            <person name="Eisen J.A."/>
            <person name="Markowitz V."/>
            <person name="Hugenholtz P."/>
            <person name="Kyrpides N.C."/>
            <person name="Klenk H.P."/>
            <person name="Lapidus A."/>
        </authorList>
    </citation>
    <scope>NUCLEOTIDE SEQUENCE [LARGE SCALE GENOMIC DNA]</scope>
    <source>
        <strain evidence="16">DSM 14237 / IC166 / ACAM 630</strain>
    </source>
</reference>
<dbReference type="EMBL" id="CP002453">
    <property type="protein sequence ID" value="ADV49790.1"/>
    <property type="molecule type" value="Genomic_DNA"/>
</dbReference>
<dbReference type="PANTHER" id="PTHR43547">
    <property type="entry name" value="TWO-COMPONENT HISTIDINE KINASE"/>
    <property type="match status" value="1"/>
</dbReference>
<dbReference type="Gene3D" id="3.40.50.2300">
    <property type="match status" value="1"/>
</dbReference>
<dbReference type="Proteomes" id="UP000008634">
    <property type="component" value="Chromosome"/>
</dbReference>
<dbReference type="FunFam" id="1.10.287.130:FF:000045">
    <property type="entry name" value="Two-component system sensor histidine kinase/response regulator"/>
    <property type="match status" value="1"/>
</dbReference>
<evidence type="ECO:0000256" key="10">
    <source>
        <dbReference type="ARBA" id="ARBA00023163"/>
    </source>
</evidence>
<dbReference type="PANTHER" id="PTHR43547:SF2">
    <property type="entry name" value="HYBRID SIGNAL TRANSDUCTION HISTIDINE KINASE C"/>
    <property type="match status" value="1"/>
</dbReference>
<dbReference type="Gene3D" id="1.10.287.130">
    <property type="match status" value="1"/>
</dbReference>
<dbReference type="CDD" id="cd00082">
    <property type="entry name" value="HisKA"/>
    <property type="match status" value="1"/>
</dbReference>
<dbReference type="CDD" id="cd00075">
    <property type="entry name" value="HATPase"/>
    <property type="match status" value="1"/>
</dbReference>
<keyword evidence="5" id="KW-0547">Nucleotide-binding</keyword>
<keyword evidence="7" id="KW-0067">ATP-binding</keyword>
<dbReference type="InterPro" id="IPR005467">
    <property type="entry name" value="His_kinase_dom"/>
</dbReference>
<accession>E6X919</accession>
<dbReference type="SMART" id="SM00388">
    <property type="entry name" value="HisKA"/>
    <property type="match status" value="1"/>
</dbReference>
<dbReference type="InterPro" id="IPR004358">
    <property type="entry name" value="Sig_transdc_His_kin-like_C"/>
</dbReference>
<dbReference type="PROSITE" id="PS50109">
    <property type="entry name" value="HIS_KIN"/>
    <property type="match status" value="1"/>
</dbReference>
<dbReference type="InterPro" id="IPR015943">
    <property type="entry name" value="WD40/YVTN_repeat-like_dom_sf"/>
</dbReference>
<dbReference type="InterPro" id="IPR036097">
    <property type="entry name" value="HisK_dim/P_sf"/>
</dbReference>
<evidence type="ECO:0000313" key="15">
    <source>
        <dbReference type="EMBL" id="ADV49790.1"/>
    </source>
</evidence>
<dbReference type="SMART" id="SM00387">
    <property type="entry name" value="HATPase_c"/>
    <property type="match status" value="1"/>
</dbReference>
<dbReference type="eggNOG" id="COG3292">
    <property type="taxonomic scope" value="Bacteria"/>
</dbReference>
<evidence type="ECO:0000313" key="16">
    <source>
        <dbReference type="Proteomes" id="UP000008634"/>
    </source>
</evidence>
<dbReference type="FunFam" id="1.10.10.60:FF:000284">
    <property type="entry name" value="Two-component system sensor histidine kinase/response regulator"/>
    <property type="match status" value="1"/>
</dbReference>
<evidence type="ECO:0000256" key="1">
    <source>
        <dbReference type="ARBA" id="ARBA00000085"/>
    </source>
</evidence>
<gene>
    <name evidence="15" type="ordered locus">Celal_2502</name>
</gene>
<evidence type="ECO:0000256" key="3">
    <source>
        <dbReference type="ARBA" id="ARBA00022553"/>
    </source>
</evidence>
<dbReference type="Gene3D" id="2.60.40.10">
    <property type="entry name" value="Immunoglobulins"/>
    <property type="match status" value="1"/>
</dbReference>